<dbReference type="GeneID" id="47722308"/>
<dbReference type="PROSITE" id="PS51257">
    <property type="entry name" value="PROKAR_LIPOPROTEIN"/>
    <property type="match status" value="1"/>
</dbReference>
<dbReference type="Pfam" id="PF07920">
    <property type="entry name" value="DUF1684"/>
    <property type="match status" value="1"/>
</dbReference>
<evidence type="ECO:0000313" key="1">
    <source>
        <dbReference type="EMBL" id="SFZ80655.1"/>
    </source>
</evidence>
<dbReference type="InterPro" id="IPR012467">
    <property type="entry name" value="DUF1684"/>
</dbReference>
<evidence type="ECO:0000313" key="2">
    <source>
        <dbReference type="Proteomes" id="UP000231564"/>
    </source>
</evidence>
<reference evidence="1 2" key="1">
    <citation type="submission" date="2016-11" db="EMBL/GenBank/DDBJ databases">
        <authorList>
            <person name="Jaros S."/>
            <person name="Januszkiewicz K."/>
            <person name="Wedrychowicz H."/>
        </authorList>
    </citation>
    <scope>NUCLEOTIDE SEQUENCE [LARGE SCALE GENOMIC DNA]</scope>
    <source>
        <strain evidence="1">NCIMB 2154T</strain>
    </source>
</reference>
<accession>A0A2H1E7L2</accession>
<evidence type="ECO:0008006" key="3">
    <source>
        <dbReference type="Google" id="ProtNLM"/>
    </source>
</evidence>
<protein>
    <recommendedName>
        <fullName evidence="3">DUF1684 domain-containing protein</fullName>
    </recommendedName>
</protein>
<organism evidence="1 2">
    <name type="scientific">Tenacibaculum maritimum NCIMB 2154</name>
    <dbReference type="NCBI Taxonomy" id="1349785"/>
    <lineage>
        <taxon>Bacteria</taxon>
        <taxon>Pseudomonadati</taxon>
        <taxon>Bacteroidota</taxon>
        <taxon>Flavobacteriia</taxon>
        <taxon>Flavobacteriales</taxon>
        <taxon>Flavobacteriaceae</taxon>
        <taxon>Tenacibaculum</taxon>
    </lineage>
</organism>
<name>A0A2H1E7L2_9FLAO</name>
<sequence>MKLFIFLTTISIFISCNSSGKRPVMGKTRYQQELNAEFKDASISPLTKKDLKNFKGLDFFPIDSAYIVNATLTKTPEAMPISFPTTTKRVAIYKPYGVVTFELKKTSYTLTVYKDQSNVLNPAYKNLLFLPFTDATSGNTSYSGGRYMDLFTTDEKNDGTIVLNFNNTYNPYCAYNKKYSCPMPPQENHLPIAIEAGIKNFKK</sequence>
<dbReference type="EMBL" id="LT634361">
    <property type="protein sequence ID" value="SFZ80655.1"/>
    <property type="molecule type" value="Genomic_DNA"/>
</dbReference>
<dbReference type="PANTHER" id="PTHR41913">
    <property type="entry name" value="DUF1684 DOMAIN-CONTAINING PROTEIN"/>
    <property type="match status" value="1"/>
</dbReference>
<dbReference type="AlphaFoldDB" id="A0A2H1E7L2"/>
<dbReference type="PANTHER" id="PTHR41913:SF1">
    <property type="entry name" value="DUF1684 DOMAIN-CONTAINING PROTEIN"/>
    <property type="match status" value="1"/>
</dbReference>
<dbReference type="KEGG" id="tmar:MARIT_0732"/>
<proteinExistence type="predicted"/>
<dbReference type="Proteomes" id="UP000231564">
    <property type="component" value="Chromosome MARIT"/>
</dbReference>
<dbReference type="RefSeq" id="WP_100210776.1">
    <property type="nucleotide sequence ID" value="NZ_CP138495.1"/>
</dbReference>
<gene>
    <name evidence="1" type="ORF">MARIT_0732</name>
</gene>
<dbReference type="OrthoDB" id="5493262at2"/>
<keyword evidence="2" id="KW-1185">Reference proteome</keyword>